<comment type="caution">
    <text evidence="1">The sequence shown here is derived from an EMBL/GenBank/DDBJ whole genome shotgun (WGS) entry which is preliminary data.</text>
</comment>
<gene>
    <name evidence="1" type="ORF">HINF_LOCUS13693</name>
    <name evidence="2" type="ORF">HINF_LOCUS74576</name>
</gene>
<evidence type="ECO:0000313" key="1">
    <source>
        <dbReference type="EMBL" id="CAI9926048.1"/>
    </source>
</evidence>
<protein>
    <submittedName>
        <fullName evidence="1">Uncharacterized protein</fullName>
    </submittedName>
</protein>
<evidence type="ECO:0000313" key="2">
    <source>
        <dbReference type="EMBL" id="CAL6107616.1"/>
    </source>
</evidence>
<evidence type="ECO:0000313" key="3">
    <source>
        <dbReference type="Proteomes" id="UP001642409"/>
    </source>
</evidence>
<proteinExistence type="predicted"/>
<dbReference type="Proteomes" id="UP001642409">
    <property type="component" value="Unassembled WGS sequence"/>
</dbReference>
<reference evidence="2 3" key="2">
    <citation type="submission" date="2024-07" db="EMBL/GenBank/DDBJ databases">
        <authorList>
            <person name="Akdeniz Z."/>
        </authorList>
    </citation>
    <scope>NUCLEOTIDE SEQUENCE [LARGE SCALE GENOMIC DNA]</scope>
</reference>
<sequence>MLTVIALQYINQEVHYTYLDCYGDNSQISLSRDEFKFVVDLQIVNKNCAIFPNSVSANLTVQNTLIPDTLQLLIYNFNFLNTTRLEFQIPTHDSLGNIIDLPRMMKNSTRYLIFLVIQSLLELS</sequence>
<dbReference type="EMBL" id="CATOUU010000356">
    <property type="protein sequence ID" value="CAI9926048.1"/>
    <property type="molecule type" value="Genomic_DNA"/>
</dbReference>
<dbReference type="EMBL" id="CAXDID020000638">
    <property type="protein sequence ID" value="CAL6107616.1"/>
    <property type="molecule type" value="Genomic_DNA"/>
</dbReference>
<organism evidence="1">
    <name type="scientific">Hexamita inflata</name>
    <dbReference type="NCBI Taxonomy" id="28002"/>
    <lineage>
        <taxon>Eukaryota</taxon>
        <taxon>Metamonada</taxon>
        <taxon>Diplomonadida</taxon>
        <taxon>Hexamitidae</taxon>
        <taxon>Hexamitinae</taxon>
        <taxon>Hexamita</taxon>
    </lineage>
</organism>
<accession>A0AA86NU97</accession>
<reference evidence="1" key="1">
    <citation type="submission" date="2023-06" db="EMBL/GenBank/DDBJ databases">
        <authorList>
            <person name="Kurt Z."/>
        </authorList>
    </citation>
    <scope>NUCLEOTIDE SEQUENCE</scope>
</reference>
<name>A0AA86NU97_9EUKA</name>
<dbReference type="AlphaFoldDB" id="A0AA86NU97"/>
<keyword evidence="3" id="KW-1185">Reference proteome</keyword>